<protein>
    <submittedName>
        <fullName evidence="2">Uncharacterized protein</fullName>
    </submittedName>
</protein>
<dbReference type="EMBL" id="KQ971338">
    <property type="protein sequence ID" value="EFA01647.1"/>
    <property type="molecule type" value="Genomic_DNA"/>
</dbReference>
<evidence type="ECO:0000313" key="3">
    <source>
        <dbReference type="Proteomes" id="UP000007266"/>
    </source>
</evidence>
<dbReference type="Proteomes" id="UP000007266">
    <property type="component" value="Linkage group 4"/>
</dbReference>
<organism evidence="2 3">
    <name type="scientific">Tribolium castaneum</name>
    <name type="common">Red flour beetle</name>
    <dbReference type="NCBI Taxonomy" id="7070"/>
    <lineage>
        <taxon>Eukaryota</taxon>
        <taxon>Metazoa</taxon>
        <taxon>Ecdysozoa</taxon>
        <taxon>Arthropoda</taxon>
        <taxon>Hexapoda</taxon>
        <taxon>Insecta</taxon>
        <taxon>Pterygota</taxon>
        <taxon>Neoptera</taxon>
        <taxon>Endopterygota</taxon>
        <taxon>Coleoptera</taxon>
        <taxon>Polyphaga</taxon>
        <taxon>Cucujiformia</taxon>
        <taxon>Tenebrionidae</taxon>
        <taxon>Tenebrionidae incertae sedis</taxon>
        <taxon>Tribolium</taxon>
    </lineage>
</organism>
<keyword evidence="3" id="KW-1185">Reference proteome</keyword>
<feature type="compositionally biased region" description="Polar residues" evidence="1">
    <location>
        <begin position="156"/>
        <end position="173"/>
    </location>
</feature>
<dbReference type="HOGENOM" id="CLU_1273694_0_0_1"/>
<proteinExistence type="predicted"/>
<reference evidence="2 3" key="1">
    <citation type="journal article" date="2008" name="Nature">
        <title>The genome of the model beetle and pest Tribolium castaneum.</title>
        <authorList>
            <consortium name="Tribolium Genome Sequencing Consortium"/>
            <person name="Richards S."/>
            <person name="Gibbs R.A."/>
            <person name="Weinstock G.M."/>
            <person name="Brown S.J."/>
            <person name="Denell R."/>
            <person name="Beeman R.W."/>
            <person name="Gibbs R."/>
            <person name="Beeman R.W."/>
            <person name="Brown S.J."/>
            <person name="Bucher G."/>
            <person name="Friedrich M."/>
            <person name="Grimmelikhuijzen C.J."/>
            <person name="Klingler M."/>
            <person name="Lorenzen M."/>
            <person name="Richards S."/>
            <person name="Roth S."/>
            <person name="Schroder R."/>
            <person name="Tautz D."/>
            <person name="Zdobnov E.M."/>
            <person name="Muzny D."/>
            <person name="Gibbs R.A."/>
            <person name="Weinstock G.M."/>
            <person name="Attaway T."/>
            <person name="Bell S."/>
            <person name="Buhay C.J."/>
            <person name="Chandrabose M.N."/>
            <person name="Chavez D."/>
            <person name="Clerk-Blankenburg K.P."/>
            <person name="Cree A."/>
            <person name="Dao M."/>
            <person name="Davis C."/>
            <person name="Chacko J."/>
            <person name="Dinh H."/>
            <person name="Dugan-Rocha S."/>
            <person name="Fowler G."/>
            <person name="Garner T.T."/>
            <person name="Garnes J."/>
            <person name="Gnirke A."/>
            <person name="Hawes A."/>
            <person name="Hernandez J."/>
            <person name="Hines S."/>
            <person name="Holder M."/>
            <person name="Hume J."/>
            <person name="Jhangiani S.N."/>
            <person name="Joshi V."/>
            <person name="Khan Z.M."/>
            <person name="Jackson L."/>
            <person name="Kovar C."/>
            <person name="Kowis A."/>
            <person name="Lee S."/>
            <person name="Lewis L.R."/>
            <person name="Margolis J."/>
            <person name="Morgan M."/>
            <person name="Nazareth L.V."/>
            <person name="Nguyen N."/>
            <person name="Okwuonu G."/>
            <person name="Parker D."/>
            <person name="Richards S."/>
            <person name="Ruiz S.J."/>
            <person name="Santibanez J."/>
            <person name="Savard J."/>
            <person name="Scherer S.E."/>
            <person name="Schneider B."/>
            <person name="Sodergren E."/>
            <person name="Tautz D."/>
            <person name="Vattahil S."/>
            <person name="Villasana D."/>
            <person name="White C.S."/>
            <person name="Wright R."/>
            <person name="Park Y."/>
            <person name="Beeman R.W."/>
            <person name="Lord J."/>
            <person name="Oppert B."/>
            <person name="Lorenzen M."/>
            <person name="Brown S."/>
            <person name="Wang L."/>
            <person name="Savard J."/>
            <person name="Tautz D."/>
            <person name="Richards S."/>
            <person name="Weinstock G."/>
            <person name="Gibbs R.A."/>
            <person name="Liu Y."/>
            <person name="Worley K."/>
            <person name="Weinstock G."/>
            <person name="Elsik C.G."/>
            <person name="Reese J.T."/>
            <person name="Elhaik E."/>
            <person name="Landan G."/>
            <person name="Graur D."/>
            <person name="Arensburger P."/>
            <person name="Atkinson P."/>
            <person name="Beeman R.W."/>
            <person name="Beidler J."/>
            <person name="Brown S.J."/>
            <person name="Demuth J.P."/>
            <person name="Drury D.W."/>
            <person name="Du Y.Z."/>
            <person name="Fujiwara H."/>
            <person name="Lorenzen M."/>
            <person name="Maselli V."/>
            <person name="Osanai M."/>
            <person name="Park Y."/>
            <person name="Robertson H.M."/>
            <person name="Tu Z."/>
            <person name="Wang J.J."/>
            <person name="Wang S."/>
            <person name="Richards S."/>
            <person name="Song H."/>
            <person name="Zhang L."/>
            <person name="Sodergren E."/>
            <person name="Werner D."/>
            <person name="Stanke M."/>
            <person name="Morgenstern B."/>
            <person name="Solovyev V."/>
            <person name="Kosarev P."/>
            <person name="Brown G."/>
            <person name="Chen H.C."/>
            <person name="Ermolaeva O."/>
            <person name="Hlavina W."/>
            <person name="Kapustin Y."/>
            <person name="Kiryutin B."/>
            <person name="Kitts P."/>
            <person name="Maglott D."/>
            <person name="Pruitt K."/>
            <person name="Sapojnikov V."/>
            <person name="Souvorov A."/>
            <person name="Mackey A.J."/>
            <person name="Waterhouse R.M."/>
            <person name="Wyder S."/>
            <person name="Zdobnov E.M."/>
            <person name="Zdobnov E.M."/>
            <person name="Wyder S."/>
            <person name="Kriventseva E.V."/>
            <person name="Kadowaki T."/>
            <person name="Bork P."/>
            <person name="Aranda M."/>
            <person name="Bao R."/>
            <person name="Beermann A."/>
            <person name="Berns N."/>
            <person name="Bolognesi R."/>
            <person name="Bonneton F."/>
            <person name="Bopp D."/>
            <person name="Brown S.J."/>
            <person name="Bucher G."/>
            <person name="Butts T."/>
            <person name="Chaumot A."/>
            <person name="Denell R.E."/>
            <person name="Ferrier D.E."/>
            <person name="Friedrich M."/>
            <person name="Gordon C.M."/>
            <person name="Jindra M."/>
            <person name="Klingler M."/>
            <person name="Lan Q."/>
            <person name="Lattorff H.M."/>
            <person name="Laudet V."/>
            <person name="von Levetsow C."/>
            <person name="Liu Z."/>
            <person name="Lutz R."/>
            <person name="Lynch J.A."/>
            <person name="da Fonseca R.N."/>
            <person name="Posnien N."/>
            <person name="Reuter R."/>
            <person name="Roth S."/>
            <person name="Savard J."/>
            <person name="Schinko J.B."/>
            <person name="Schmitt C."/>
            <person name="Schoppmeier M."/>
            <person name="Schroder R."/>
            <person name="Shippy T.D."/>
            <person name="Simonnet F."/>
            <person name="Marques-Souza H."/>
            <person name="Tautz D."/>
            <person name="Tomoyasu Y."/>
            <person name="Trauner J."/>
            <person name="Van der Zee M."/>
            <person name="Vervoort M."/>
            <person name="Wittkopp N."/>
            <person name="Wimmer E.A."/>
            <person name="Yang X."/>
            <person name="Jones A.K."/>
            <person name="Sattelle D.B."/>
            <person name="Ebert P.R."/>
            <person name="Nelson D."/>
            <person name="Scott J.G."/>
            <person name="Beeman R.W."/>
            <person name="Muthukrishnan S."/>
            <person name="Kramer K.J."/>
            <person name="Arakane Y."/>
            <person name="Beeman R.W."/>
            <person name="Zhu Q."/>
            <person name="Hogenkamp D."/>
            <person name="Dixit R."/>
            <person name="Oppert B."/>
            <person name="Jiang H."/>
            <person name="Zou Z."/>
            <person name="Marshall J."/>
            <person name="Elpidina E."/>
            <person name="Vinokurov K."/>
            <person name="Oppert C."/>
            <person name="Zou Z."/>
            <person name="Evans J."/>
            <person name="Lu Z."/>
            <person name="Zhao P."/>
            <person name="Sumathipala N."/>
            <person name="Altincicek B."/>
            <person name="Vilcinskas A."/>
            <person name="Williams M."/>
            <person name="Hultmark D."/>
            <person name="Hetru C."/>
            <person name="Jiang H."/>
            <person name="Grimmelikhuijzen C.J."/>
            <person name="Hauser F."/>
            <person name="Cazzamali G."/>
            <person name="Williamson M."/>
            <person name="Park Y."/>
            <person name="Li B."/>
            <person name="Tanaka Y."/>
            <person name="Predel R."/>
            <person name="Neupert S."/>
            <person name="Schachtner J."/>
            <person name="Verleyen P."/>
            <person name="Raible F."/>
            <person name="Bork P."/>
            <person name="Friedrich M."/>
            <person name="Walden K.K."/>
            <person name="Robertson H.M."/>
            <person name="Angeli S."/>
            <person name="Foret S."/>
            <person name="Bucher G."/>
            <person name="Schuetz S."/>
            <person name="Maleszka R."/>
            <person name="Wimmer E.A."/>
            <person name="Beeman R.W."/>
            <person name="Lorenzen M."/>
            <person name="Tomoyasu Y."/>
            <person name="Miller S.C."/>
            <person name="Grossmann D."/>
            <person name="Bucher G."/>
        </authorList>
    </citation>
    <scope>NUCLEOTIDE SEQUENCE [LARGE SCALE GENOMIC DNA]</scope>
    <source>
        <strain evidence="2 3">Georgia GA2</strain>
    </source>
</reference>
<dbReference type="InParanoid" id="D2A0R5"/>
<evidence type="ECO:0000256" key="1">
    <source>
        <dbReference type="SAM" id="MobiDB-lite"/>
    </source>
</evidence>
<sequence>MIKQIVALHFTNEREKIDVAGGRRNRIWDRSGRIQKCSCSEEGETVASGGPHSNAANLRCGLSPLAGWAGPGECHWPKRHVAAQEGGPSSSCSTAKARTYLLLPCTNRTEGNSKVESSTLLPLSENLPSDDPVLDGGGETMVEASDRSLLADPSLDPSTTLTEPHSMENNTNSSREERAIYRAPTSSFLLYCGEGSFIINHPIVDTHAVISDSGTIV</sequence>
<feature type="region of interest" description="Disordered" evidence="1">
    <location>
        <begin position="110"/>
        <end position="178"/>
    </location>
</feature>
<dbReference type="AlphaFoldDB" id="D2A0R5"/>
<accession>D2A0R5</accession>
<feature type="compositionally biased region" description="Polar residues" evidence="1">
    <location>
        <begin position="110"/>
        <end position="121"/>
    </location>
</feature>
<evidence type="ECO:0000313" key="2">
    <source>
        <dbReference type="EMBL" id="EFA01647.1"/>
    </source>
</evidence>
<name>D2A0R5_TRICA</name>
<gene>
    <name evidence="2" type="primary">GLEAN_07218</name>
    <name evidence="2" type="ORF">TcasGA2_TC007218</name>
</gene>
<reference evidence="2 3" key="2">
    <citation type="journal article" date="2010" name="Nucleic Acids Res.">
        <title>BeetleBase in 2010: revisions to provide comprehensive genomic information for Tribolium castaneum.</title>
        <authorList>
            <person name="Kim H.S."/>
            <person name="Murphy T."/>
            <person name="Xia J."/>
            <person name="Caragea D."/>
            <person name="Park Y."/>
            <person name="Beeman R.W."/>
            <person name="Lorenzen M.D."/>
            <person name="Butcher S."/>
            <person name="Manak J.R."/>
            <person name="Brown S.J."/>
        </authorList>
    </citation>
    <scope>GENOME REANNOTATION</scope>
    <source>
        <strain evidence="2 3">Georgia GA2</strain>
    </source>
</reference>